<dbReference type="PANTHER" id="PTHR43654">
    <property type="entry name" value="GLUTAMATE 5-KINASE"/>
    <property type="match status" value="1"/>
</dbReference>
<comment type="pathway">
    <text evidence="8">Amino-acid biosynthesis; L-proline biosynthesis; L-glutamate 5-semialdehyde from L-glutamate: step 1/2.</text>
</comment>
<dbReference type="Gene3D" id="3.40.1160.10">
    <property type="entry name" value="Acetylglutamate kinase-like"/>
    <property type="match status" value="1"/>
</dbReference>
<dbReference type="FunFam" id="3.40.1160.10:FF:000018">
    <property type="entry name" value="Glutamate 5-kinase"/>
    <property type="match status" value="1"/>
</dbReference>
<dbReference type="PROSITE" id="PS00902">
    <property type="entry name" value="GLUTAMATE_5_KINASE"/>
    <property type="match status" value="1"/>
</dbReference>
<dbReference type="PRINTS" id="PR00474">
    <property type="entry name" value="GLU5KINASE"/>
</dbReference>
<keyword evidence="4 8" id="KW-0808">Transferase</keyword>
<keyword evidence="5 8" id="KW-0547">Nucleotide-binding</keyword>
<evidence type="ECO:0000313" key="11">
    <source>
        <dbReference type="Proteomes" id="UP000046187"/>
    </source>
</evidence>
<dbReference type="GO" id="GO:0005524">
    <property type="term" value="F:ATP binding"/>
    <property type="evidence" value="ECO:0007669"/>
    <property type="project" value="UniProtKB-KW"/>
</dbReference>
<dbReference type="FunFam" id="2.30.130.10:FF:000007">
    <property type="entry name" value="Glutamate 5-kinase"/>
    <property type="match status" value="1"/>
</dbReference>
<dbReference type="SUPFAM" id="SSF88697">
    <property type="entry name" value="PUA domain-like"/>
    <property type="match status" value="1"/>
</dbReference>
<keyword evidence="11" id="KW-1185">Reference proteome</keyword>
<feature type="binding site" evidence="8">
    <location>
        <begin position="195"/>
        <end position="196"/>
    </location>
    <ligand>
        <name>ATP</name>
        <dbReference type="ChEBI" id="CHEBI:30616"/>
    </ligand>
</feature>
<dbReference type="PIRSF" id="PIRSF000729">
    <property type="entry name" value="GK"/>
    <property type="match status" value="1"/>
</dbReference>
<comment type="function">
    <text evidence="8">Catalyzes the transfer of a phosphate group to glutamate to form L-glutamate 5-phosphate.</text>
</comment>
<evidence type="ECO:0000256" key="8">
    <source>
        <dbReference type="HAMAP-Rule" id="MF_00456"/>
    </source>
</evidence>
<dbReference type="EMBL" id="CXOI01000015">
    <property type="protein sequence ID" value="CTP84346.1"/>
    <property type="molecule type" value="Genomic_DNA"/>
</dbReference>
<dbReference type="GO" id="GO:0055129">
    <property type="term" value="P:L-proline biosynthetic process"/>
    <property type="evidence" value="ECO:0007669"/>
    <property type="project" value="UniProtKB-UniRule"/>
</dbReference>
<dbReference type="GO" id="GO:0004349">
    <property type="term" value="F:glutamate 5-kinase activity"/>
    <property type="evidence" value="ECO:0007669"/>
    <property type="project" value="UniProtKB-UniRule"/>
</dbReference>
<dbReference type="Proteomes" id="UP000046187">
    <property type="component" value="Unassembled WGS sequence"/>
</dbReference>
<dbReference type="Gene3D" id="2.30.130.10">
    <property type="entry name" value="PUA domain"/>
    <property type="match status" value="1"/>
</dbReference>
<dbReference type="InterPro" id="IPR001048">
    <property type="entry name" value="Asp/Glu/Uridylate_kinase"/>
</dbReference>
<proteinExistence type="inferred from homology"/>
<reference evidence="11" key="1">
    <citation type="submission" date="2015-07" db="EMBL/GenBank/DDBJ databases">
        <authorList>
            <person name="Wibberg D."/>
        </authorList>
    </citation>
    <scope>NUCLEOTIDE SEQUENCE [LARGE SCALE GENOMIC DNA]</scope>
</reference>
<keyword evidence="3 8" id="KW-0641">Proline biosynthesis</keyword>
<organism evidence="10 11">
    <name type="scientific">Xanthomonas graminis pv. arrhenatheri LMG 727</name>
    <dbReference type="NCBI Taxonomy" id="1195923"/>
    <lineage>
        <taxon>Bacteria</taxon>
        <taxon>Pseudomonadati</taxon>
        <taxon>Pseudomonadota</taxon>
        <taxon>Gammaproteobacteria</taxon>
        <taxon>Lysobacterales</taxon>
        <taxon>Lysobacteraceae</taxon>
        <taxon>Xanthomonas</taxon>
        <taxon>Xanthomonas translucens group</taxon>
        <taxon>Xanthomonas graminis</taxon>
    </lineage>
</organism>
<evidence type="ECO:0000256" key="3">
    <source>
        <dbReference type="ARBA" id="ARBA00022650"/>
    </source>
</evidence>
<feature type="binding site" evidence="8">
    <location>
        <begin position="237"/>
        <end position="243"/>
    </location>
    <ligand>
        <name>ATP</name>
        <dbReference type="ChEBI" id="CHEBI:30616"/>
    </ligand>
</feature>
<dbReference type="PROSITE" id="PS50890">
    <property type="entry name" value="PUA"/>
    <property type="match status" value="1"/>
</dbReference>
<dbReference type="SUPFAM" id="SSF53633">
    <property type="entry name" value="Carbamate kinase-like"/>
    <property type="match status" value="1"/>
</dbReference>
<evidence type="ECO:0000256" key="7">
    <source>
        <dbReference type="ARBA" id="ARBA00022840"/>
    </source>
</evidence>
<feature type="binding site" evidence="8">
    <location>
        <position position="163"/>
    </location>
    <ligand>
        <name>substrate</name>
    </ligand>
</feature>
<keyword evidence="7 8" id="KW-0067">ATP-binding</keyword>
<dbReference type="GO" id="GO:0005829">
    <property type="term" value="C:cytosol"/>
    <property type="evidence" value="ECO:0007669"/>
    <property type="project" value="TreeGrafter"/>
</dbReference>
<dbReference type="Pfam" id="PF00696">
    <property type="entry name" value="AA_kinase"/>
    <property type="match status" value="1"/>
</dbReference>
<dbReference type="SMART" id="SM00359">
    <property type="entry name" value="PUA"/>
    <property type="match status" value="1"/>
</dbReference>
<dbReference type="PANTHER" id="PTHR43654:SF1">
    <property type="entry name" value="ISOPENTENYL PHOSPHATE KINASE"/>
    <property type="match status" value="1"/>
</dbReference>
<dbReference type="NCBIfam" id="TIGR01027">
    <property type="entry name" value="proB"/>
    <property type="match status" value="1"/>
</dbReference>
<dbReference type="InterPro" id="IPR036974">
    <property type="entry name" value="PUA_sf"/>
</dbReference>
<dbReference type="InterPro" id="IPR036393">
    <property type="entry name" value="AceGlu_kinase-like_sf"/>
</dbReference>
<protein>
    <recommendedName>
        <fullName evidence="8">Glutamate 5-kinase</fullName>
        <ecNumber evidence="8">2.7.2.11</ecNumber>
    </recommendedName>
    <alternativeName>
        <fullName evidence="8">Gamma-glutamyl kinase</fullName>
        <shortName evidence="8">GK</shortName>
    </alternativeName>
</protein>
<evidence type="ECO:0000256" key="6">
    <source>
        <dbReference type="ARBA" id="ARBA00022777"/>
    </source>
</evidence>
<dbReference type="InterPro" id="IPR002478">
    <property type="entry name" value="PUA"/>
</dbReference>
<keyword evidence="6 8" id="KW-0418">Kinase</keyword>
<dbReference type="InterPro" id="IPR011529">
    <property type="entry name" value="Glu_5kinase"/>
</dbReference>
<comment type="subcellular location">
    <subcellularLocation>
        <location evidence="8">Cytoplasm</location>
    </subcellularLocation>
</comment>
<keyword evidence="2 8" id="KW-0028">Amino-acid biosynthesis</keyword>
<dbReference type="AlphaFoldDB" id="A0A0K2ZF38"/>
<dbReference type="InterPro" id="IPR015947">
    <property type="entry name" value="PUA-like_sf"/>
</dbReference>
<dbReference type="InterPro" id="IPR019797">
    <property type="entry name" value="Glutamate_5-kinase_CS"/>
</dbReference>
<evidence type="ECO:0000259" key="9">
    <source>
        <dbReference type="SMART" id="SM00359"/>
    </source>
</evidence>
<dbReference type="InterPro" id="IPR001057">
    <property type="entry name" value="Glu/AcGlu_kinase"/>
</dbReference>
<feature type="binding site" evidence="8">
    <location>
        <position position="78"/>
    </location>
    <ligand>
        <name>substrate</name>
    </ligand>
</feature>
<comment type="catalytic activity">
    <reaction evidence="8">
        <text>L-glutamate + ATP = L-glutamyl 5-phosphate + ADP</text>
        <dbReference type="Rhea" id="RHEA:14877"/>
        <dbReference type="ChEBI" id="CHEBI:29985"/>
        <dbReference type="ChEBI" id="CHEBI:30616"/>
        <dbReference type="ChEBI" id="CHEBI:58274"/>
        <dbReference type="ChEBI" id="CHEBI:456216"/>
        <dbReference type="EC" id="2.7.2.11"/>
    </reaction>
</comment>
<feature type="binding site" evidence="8">
    <location>
        <position position="37"/>
    </location>
    <ligand>
        <name>ATP</name>
        <dbReference type="ChEBI" id="CHEBI:30616"/>
    </ligand>
</feature>
<evidence type="ECO:0000256" key="2">
    <source>
        <dbReference type="ARBA" id="ARBA00022605"/>
    </source>
</evidence>
<accession>A0A0K2ZF38</accession>
<dbReference type="HAMAP" id="MF_00456">
    <property type="entry name" value="ProB"/>
    <property type="match status" value="1"/>
</dbReference>
<dbReference type="CDD" id="cd04242">
    <property type="entry name" value="AAK_G5K_ProB"/>
    <property type="match status" value="1"/>
</dbReference>
<feature type="domain" description="PUA" evidence="9">
    <location>
        <begin position="303"/>
        <end position="389"/>
    </location>
</feature>
<name>A0A0K2ZF38_9XANT</name>
<dbReference type="InterPro" id="IPR005715">
    <property type="entry name" value="Glu_5kinase/COase_Synthase"/>
</dbReference>
<dbReference type="Pfam" id="PF01472">
    <property type="entry name" value="PUA"/>
    <property type="match status" value="1"/>
</dbReference>
<evidence type="ECO:0000256" key="1">
    <source>
        <dbReference type="ARBA" id="ARBA00022490"/>
    </source>
</evidence>
<dbReference type="CDD" id="cd21157">
    <property type="entry name" value="PUA_G5K"/>
    <property type="match status" value="1"/>
</dbReference>
<evidence type="ECO:0000256" key="5">
    <source>
        <dbReference type="ARBA" id="ARBA00022741"/>
    </source>
</evidence>
<evidence type="ECO:0000313" key="10">
    <source>
        <dbReference type="EMBL" id="CTP84346.1"/>
    </source>
</evidence>
<keyword evidence="1 8" id="KW-0963">Cytoplasm</keyword>
<sequence length="413" mass="42943">MHGTRNEPGAAAMSVLTAAASAFVEQALPPWRRAVLKVGSSLLAADGGGGLSPRYALGLAQFVSANLAAGRELVIVSSGAVAAGRAILPRVAEAGAAIAARQALAALGQAQLIALWQRFFERPVAQVLLTHDDLRNRRRYLNARATLGELLRLGALPVVNENDTVSVDELKLGDNDNLAAIVAALVDADALFIATDIDGLYTADPRNDPRAQPLDDVPELTAAVLAMAGGSGSSVGTGGMRTKLEAAAKAGAAGIETYLFNGRSAEVVRGLAQDRLRGTRIHPARTRLAARKYWLRQVPVEPGAILVDAGAAAALADKGASLLPGGVAGAEGDFRRGDMVEVRLRDGAGDRCLARGVSQYSAADVRRIARRHSRDIEAILGYSYGENVIHRDDLVVVQEPGPGTGDRGPGTGA</sequence>
<dbReference type="InterPro" id="IPR041739">
    <property type="entry name" value="G5K_ProB"/>
</dbReference>
<dbReference type="EC" id="2.7.2.11" evidence="8"/>
<dbReference type="GO" id="GO:0003723">
    <property type="term" value="F:RNA binding"/>
    <property type="evidence" value="ECO:0007669"/>
    <property type="project" value="InterPro"/>
</dbReference>
<gene>
    <name evidence="8 10" type="primary">proB</name>
    <name evidence="10" type="ORF">XTALMG727_0955</name>
</gene>
<evidence type="ECO:0000256" key="4">
    <source>
        <dbReference type="ARBA" id="ARBA00022679"/>
    </source>
</evidence>
<dbReference type="UniPathway" id="UPA00098">
    <property type="reaction ID" value="UER00359"/>
</dbReference>
<feature type="binding site" evidence="8">
    <location>
        <position position="175"/>
    </location>
    <ligand>
        <name>substrate</name>
    </ligand>
</feature>
<comment type="similarity">
    <text evidence="8">Belongs to the glutamate 5-kinase family.</text>
</comment>